<evidence type="ECO:0000256" key="6">
    <source>
        <dbReference type="ARBA" id="ARBA00023235"/>
    </source>
</evidence>
<sequence length="312" mass="32092">MTSFDPKAIASAGATDDAREIKFLKGHGTENDFVVVLDESASLRLSEVSIRSITNRRSGIGGDGILRVARAGDLHAAGELDAIPGGVDAGDWFMDYRNADGSIAEMCGNGVRVFAHALVATGLADAGEIRVGTRAGLRPATVSDVTAESATVSVSMGVPEVLGVSTVSFEGHTFAGLAVDVGNPHVAAIVPRMTPESLATLPVDVSPSFDEGFFPNGVNVEISTPLVDGEVTMRVHERGAGETRSCGTGIVATAIAALADAEQNDGTVVVNVPGGRVQVEIVDGHAQMTGPSRLVALGTLGEHLLKADDVRE</sequence>
<keyword evidence="6 8" id="KW-0413">Isomerase</keyword>
<feature type="binding site" evidence="8">
    <location>
        <position position="219"/>
    </location>
    <ligand>
        <name>substrate</name>
    </ligand>
</feature>
<feature type="binding site" evidence="8">
    <location>
        <position position="31"/>
    </location>
    <ligand>
        <name>substrate</name>
    </ligand>
</feature>
<protein>
    <recommendedName>
        <fullName evidence="3 8">Diaminopimelate epimerase</fullName>
        <shortName evidence="8">DAP epimerase</shortName>
        <ecNumber evidence="3 8">5.1.1.7</ecNumber>
    </recommendedName>
    <alternativeName>
        <fullName evidence="8">PLP-independent amino acid racemase</fullName>
    </alternativeName>
</protein>
<feature type="binding site" evidence="8">
    <location>
        <begin position="247"/>
        <end position="248"/>
    </location>
    <ligand>
        <name>substrate</name>
    </ligand>
</feature>
<keyword evidence="5 8" id="KW-0457">Lysine biosynthesis</keyword>
<accession>A0A173LKZ4</accession>
<comment type="catalytic activity">
    <reaction evidence="7 8">
        <text>(2S,6S)-2,6-diaminopimelate = meso-2,6-diaminopimelate</text>
        <dbReference type="Rhea" id="RHEA:15393"/>
        <dbReference type="ChEBI" id="CHEBI:57609"/>
        <dbReference type="ChEBI" id="CHEBI:57791"/>
        <dbReference type="EC" id="5.1.1.7"/>
    </reaction>
</comment>
<keyword evidence="4 8" id="KW-0028">Amino-acid biosynthesis</keyword>
<evidence type="ECO:0000256" key="9">
    <source>
        <dbReference type="PROSITE-ProRule" id="PRU10125"/>
    </source>
</evidence>
<dbReference type="InterPro" id="IPR001653">
    <property type="entry name" value="DAP_epimerase_DapF"/>
</dbReference>
<gene>
    <name evidence="8" type="primary">dapF</name>
    <name evidence="10" type="ORF">BJL86_1792</name>
</gene>
<keyword evidence="8" id="KW-0963">Cytoplasm</keyword>
<dbReference type="InterPro" id="IPR018510">
    <property type="entry name" value="DAP_epimerase_AS"/>
</dbReference>
<dbReference type="NCBIfam" id="TIGR00652">
    <property type="entry name" value="DapF"/>
    <property type="match status" value="1"/>
</dbReference>
<dbReference type="AlphaFoldDB" id="A0A173LKZ4"/>
<dbReference type="GO" id="GO:0005829">
    <property type="term" value="C:cytosol"/>
    <property type="evidence" value="ECO:0007669"/>
    <property type="project" value="TreeGrafter"/>
</dbReference>
<evidence type="ECO:0000256" key="2">
    <source>
        <dbReference type="ARBA" id="ARBA00010219"/>
    </source>
</evidence>
<feature type="binding site" evidence="8">
    <location>
        <begin position="237"/>
        <end position="238"/>
    </location>
    <ligand>
        <name>substrate</name>
    </ligand>
</feature>
<feature type="binding site" evidence="8">
    <location>
        <position position="183"/>
    </location>
    <ligand>
        <name>substrate</name>
    </ligand>
</feature>
<evidence type="ECO:0000313" key="11">
    <source>
        <dbReference type="Proteomes" id="UP000186104"/>
    </source>
</evidence>
<keyword evidence="11" id="KW-1185">Reference proteome</keyword>
<reference evidence="10 11" key="1">
    <citation type="submission" date="2016-06" db="EMBL/GenBank/DDBJ databases">
        <title>Complete genome sequence of a saline-alkali tolerant type strain Dietzia timorensis ID05-A0528T.</title>
        <authorList>
            <person name="Wu X."/>
        </authorList>
    </citation>
    <scope>NUCLEOTIDE SEQUENCE [LARGE SCALE GENOMIC DNA]</scope>
    <source>
        <strain evidence="10 11">ID05-A0528</strain>
    </source>
</reference>
<feature type="binding site" evidence="8">
    <location>
        <begin position="108"/>
        <end position="109"/>
    </location>
    <ligand>
        <name>substrate</name>
    </ligand>
</feature>
<evidence type="ECO:0000256" key="1">
    <source>
        <dbReference type="ARBA" id="ARBA00005196"/>
    </source>
</evidence>
<dbReference type="GO" id="GO:0009089">
    <property type="term" value="P:lysine biosynthetic process via diaminopimelate"/>
    <property type="evidence" value="ECO:0007669"/>
    <property type="project" value="UniProtKB-UniRule"/>
</dbReference>
<feature type="binding site" evidence="8">
    <location>
        <position position="98"/>
    </location>
    <ligand>
        <name>substrate</name>
    </ligand>
</feature>
<dbReference type="Gene3D" id="3.10.310.10">
    <property type="entry name" value="Diaminopimelate Epimerase, Chain A, domain 1"/>
    <property type="match status" value="2"/>
</dbReference>
<dbReference type="PANTHER" id="PTHR31689">
    <property type="entry name" value="DIAMINOPIMELATE EPIMERASE, CHLOROPLASTIC"/>
    <property type="match status" value="1"/>
</dbReference>
<evidence type="ECO:0000256" key="7">
    <source>
        <dbReference type="ARBA" id="ARBA00051712"/>
    </source>
</evidence>
<evidence type="ECO:0000256" key="8">
    <source>
        <dbReference type="HAMAP-Rule" id="MF_00197"/>
    </source>
</evidence>
<comment type="similarity">
    <text evidence="2 8">Belongs to the diaminopimelate epimerase family.</text>
</comment>
<evidence type="ECO:0000256" key="3">
    <source>
        <dbReference type="ARBA" id="ARBA00013080"/>
    </source>
</evidence>
<comment type="caution">
    <text evidence="8">Lacks conserved residue(s) required for the propagation of feature annotation.</text>
</comment>
<dbReference type="KEGG" id="dtm:BJL86_1792"/>
<feature type="active site" evidence="9">
    <location>
        <position position="107"/>
    </location>
</feature>
<dbReference type="STRING" id="499555.BJL86_1792"/>
<dbReference type="PANTHER" id="PTHR31689:SF0">
    <property type="entry name" value="DIAMINOPIMELATE EPIMERASE"/>
    <property type="match status" value="1"/>
</dbReference>
<proteinExistence type="inferred from homology"/>
<organism evidence="10 11">
    <name type="scientific">Dietzia timorensis</name>
    <dbReference type="NCBI Taxonomy" id="499555"/>
    <lineage>
        <taxon>Bacteria</taxon>
        <taxon>Bacillati</taxon>
        <taxon>Actinomycetota</taxon>
        <taxon>Actinomycetes</taxon>
        <taxon>Mycobacteriales</taxon>
        <taxon>Dietziaceae</taxon>
        <taxon>Dietzia</taxon>
    </lineage>
</organism>
<dbReference type="SUPFAM" id="SSF54506">
    <property type="entry name" value="Diaminopimelate epimerase-like"/>
    <property type="match status" value="2"/>
</dbReference>
<dbReference type="EC" id="5.1.1.7" evidence="3 8"/>
<feature type="active site" description="Proton acceptor" evidence="8">
    <location>
        <position position="246"/>
    </location>
</feature>
<dbReference type="Pfam" id="PF01678">
    <property type="entry name" value="DAP_epimerase"/>
    <property type="match status" value="2"/>
</dbReference>
<comment type="pathway">
    <text evidence="1 8">Amino-acid biosynthesis; L-lysine biosynthesis via DAP pathway; DL-2,6-diaminopimelate from LL-2,6-diaminopimelate: step 1/1.</text>
</comment>
<comment type="subcellular location">
    <subcellularLocation>
        <location evidence="8">Cytoplasm</location>
    </subcellularLocation>
</comment>
<dbReference type="GO" id="GO:0008837">
    <property type="term" value="F:diaminopimelate epimerase activity"/>
    <property type="evidence" value="ECO:0007669"/>
    <property type="project" value="UniProtKB-UniRule"/>
</dbReference>
<dbReference type="PROSITE" id="PS01326">
    <property type="entry name" value="DAP_EPIMERASE"/>
    <property type="match status" value="1"/>
</dbReference>
<evidence type="ECO:0000256" key="4">
    <source>
        <dbReference type="ARBA" id="ARBA00022605"/>
    </source>
</evidence>
<dbReference type="EMBL" id="CP015961">
    <property type="protein sequence ID" value="ANI92563.1"/>
    <property type="molecule type" value="Genomic_DNA"/>
</dbReference>
<name>A0A173LKZ4_9ACTN</name>
<feature type="active site" description="Proton donor" evidence="8">
    <location>
        <position position="107"/>
    </location>
</feature>
<evidence type="ECO:0000313" key="10">
    <source>
        <dbReference type="EMBL" id="ANI92563.1"/>
    </source>
</evidence>
<feature type="site" description="Could be important to modulate the pK values of the two catalytic cysteine residues" evidence="8">
    <location>
        <position position="237"/>
    </location>
</feature>
<evidence type="ECO:0000256" key="5">
    <source>
        <dbReference type="ARBA" id="ARBA00023154"/>
    </source>
</evidence>
<comment type="subunit">
    <text evidence="8">Homodimer.</text>
</comment>
<comment type="function">
    <text evidence="8">Catalyzes the stereoinversion of LL-2,6-diaminopimelate (L,L-DAP) to meso-diaminopimelate (meso-DAP), a precursor of L-lysine and an essential component of the bacterial peptidoglycan.</text>
</comment>
<dbReference type="Proteomes" id="UP000186104">
    <property type="component" value="Chromosome"/>
</dbReference>
<feature type="site" description="Could be important to modulate the pK values of the two catalytic cysteine residues" evidence="8">
    <location>
        <position position="185"/>
    </location>
</feature>
<dbReference type="UniPathway" id="UPA00034">
    <property type="reaction ID" value="UER00025"/>
</dbReference>
<dbReference type="HAMAP" id="MF_00197">
    <property type="entry name" value="DAP_epimerase"/>
    <property type="match status" value="1"/>
</dbReference>